<sequence length="212" mass="23912">MKFSKTVFPFVLFTLFLSAPSVFAEDITPVPSQTTRRLQNEDRREVRQEIKQEIKEKIKTRSQDVRSTITQDRLSLRRNNAIKIANNLVAKLEKRFEYLIKIKTRLQARIDTLKPSRDTSEAQAKLNSFDPAKYTTDLATLNPIIASIGTAQEPNSVVPTLREASKLVLTDLKDLHQVLVDALKLMVKSPKITPTITPTLTPTPTPTSTVSL</sequence>
<evidence type="ECO:0000313" key="2">
    <source>
        <dbReference type="EMBL" id="KKQ48697.1"/>
    </source>
</evidence>
<keyword evidence="1" id="KW-0732">Signal</keyword>
<evidence type="ECO:0000313" key="3">
    <source>
        <dbReference type="Proteomes" id="UP000034231"/>
    </source>
</evidence>
<accession>A0A0G0I2B5</accession>
<comment type="caution">
    <text evidence="2">The sequence shown here is derived from an EMBL/GenBank/DDBJ whole genome shotgun (WGS) entry which is preliminary data.</text>
</comment>
<dbReference type="AlphaFoldDB" id="A0A0G0I2B5"/>
<organism evidence="2 3">
    <name type="scientific">Candidatus Shapirobacteria bacterium GW2011_GWE1_38_10</name>
    <dbReference type="NCBI Taxonomy" id="1618488"/>
    <lineage>
        <taxon>Bacteria</taxon>
        <taxon>Candidatus Shapironibacteriota</taxon>
    </lineage>
</organism>
<dbReference type="Proteomes" id="UP000034231">
    <property type="component" value="Unassembled WGS sequence"/>
</dbReference>
<protein>
    <recommendedName>
        <fullName evidence="4">DUF5667 domain-containing protein</fullName>
    </recommendedName>
</protein>
<reference evidence="2 3" key="1">
    <citation type="journal article" date="2015" name="Nature">
        <title>rRNA introns, odd ribosomes, and small enigmatic genomes across a large radiation of phyla.</title>
        <authorList>
            <person name="Brown C.T."/>
            <person name="Hug L.A."/>
            <person name="Thomas B.C."/>
            <person name="Sharon I."/>
            <person name="Castelle C.J."/>
            <person name="Singh A."/>
            <person name="Wilkins M.J."/>
            <person name="Williams K.H."/>
            <person name="Banfield J.F."/>
        </authorList>
    </citation>
    <scope>NUCLEOTIDE SEQUENCE [LARGE SCALE GENOMIC DNA]</scope>
</reference>
<feature type="chain" id="PRO_5002532653" description="DUF5667 domain-containing protein" evidence="1">
    <location>
        <begin position="25"/>
        <end position="212"/>
    </location>
</feature>
<evidence type="ECO:0008006" key="4">
    <source>
        <dbReference type="Google" id="ProtNLM"/>
    </source>
</evidence>
<proteinExistence type="predicted"/>
<dbReference type="PATRIC" id="fig|1618488.3.peg.961"/>
<name>A0A0G0I2B5_9BACT</name>
<feature type="signal peptide" evidence="1">
    <location>
        <begin position="1"/>
        <end position="24"/>
    </location>
</feature>
<evidence type="ECO:0000256" key="1">
    <source>
        <dbReference type="SAM" id="SignalP"/>
    </source>
</evidence>
<gene>
    <name evidence="2" type="ORF">US68_C0026G0011</name>
</gene>
<dbReference type="EMBL" id="LBTX01000026">
    <property type="protein sequence ID" value="KKQ48697.1"/>
    <property type="molecule type" value="Genomic_DNA"/>
</dbReference>